<reference evidence="2 3" key="1">
    <citation type="journal article" date="2024" name="Ann. Entomol. Soc. Am.">
        <title>Genomic analyses of the southern and eastern yellowjacket wasps (Hymenoptera: Vespidae) reveal evolutionary signatures of social life.</title>
        <authorList>
            <person name="Catto M.A."/>
            <person name="Caine P.B."/>
            <person name="Orr S.E."/>
            <person name="Hunt B.G."/>
            <person name="Goodisman M.A.D."/>
        </authorList>
    </citation>
    <scope>NUCLEOTIDE SEQUENCE [LARGE SCALE GENOMIC DNA]</scope>
    <source>
        <strain evidence="2">232</strain>
        <tissue evidence="2">Head and thorax</tissue>
    </source>
</reference>
<dbReference type="AlphaFoldDB" id="A0ABD2BPP7"/>
<organism evidence="2 3">
    <name type="scientific">Vespula maculifrons</name>
    <name type="common">Eastern yellow jacket</name>
    <name type="synonym">Wasp</name>
    <dbReference type="NCBI Taxonomy" id="7453"/>
    <lineage>
        <taxon>Eukaryota</taxon>
        <taxon>Metazoa</taxon>
        <taxon>Ecdysozoa</taxon>
        <taxon>Arthropoda</taxon>
        <taxon>Hexapoda</taxon>
        <taxon>Insecta</taxon>
        <taxon>Pterygota</taxon>
        <taxon>Neoptera</taxon>
        <taxon>Endopterygota</taxon>
        <taxon>Hymenoptera</taxon>
        <taxon>Apocrita</taxon>
        <taxon>Aculeata</taxon>
        <taxon>Vespoidea</taxon>
        <taxon>Vespidae</taxon>
        <taxon>Vespinae</taxon>
        <taxon>Vespula</taxon>
    </lineage>
</organism>
<evidence type="ECO:0000256" key="1">
    <source>
        <dbReference type="SAM" id="MobiDB-lite"/>
    </source>
</evidence>
<name>A0ABD2BPP7_VESMC</name>
<evidence type="ECO:0000313" key="3">
    <source>
        <dbReference type="Proteomes" id="UP001607303"/>
    </source>
</evidence>
<protein>
    <submittedName>
        <fullName evidence="2">Uncharacterized protein</fullName>
    </submittedName>
</protein>
<keyword evidence="3" id="KW-1185">Reference proteome</keyword>
<accession>A0ABD2BPP7</accession>
<dbReference type="EMBL" id="JAYRBN010000071">
    <property type="protein sequence ID" value="KAL2734754.1"/>
    <property type="molecule type" value="Genomic_DNA"/>
</dbReference>
<feature type="region of interest" description="Disordered" evidence="1">
    <location>
        <begin position="1"/>
        <end position="23"/>
    </location>
</feature>
<dbReference type="Proteomes" id="UP001607303">
    <property type="component" value="Unassembled WGS sequence"/>
</dbReference>
<feature type="compositionally biased region" description="Polar residues" evidence="1">
    <location>
        <begin position="1"/>
        <end position="10"/>
    </location>
</feature>
<proteinExistence type="predicted"/>
<sequence>MDRISVSESLPTPDETKASLKPPIMFNNYHDQWNQNRSLPPVPTIDHNLYSIQSDNDSLLH</sequence>
<comment type="caution">
    <text evidence="2">The sequence shown here is derived from an EMBL/GenBank/DDBJ whole genome shotgun (WGS) entry which is preliminary data.</text>
</comment>
<evidence type="ECO:0000313" key="2">
    <source>
        <dbReference type="EMBL" id="KAL2734754.1"/>
    </source>
</evidence>
<gene>
    <name evidence="2" type="ORF">V1477_013931</name>
</gene>